<evidence type="ECO:0000313" key="6">
    <source>
        <dbReference type="EMBL" id="CAH1163842.1"/>
    </source>
</evidence>
<reference evidence="6" key="1">
    <citation type="submission" date="2022-01" db="EMBL/GenBank/DDBJ databases">
        <authorList>
            <person name="King R."/>
        </authorList>
    </citation>
    <scope>NUCLEOTIDE SEQUENCE</scope>
</reference>
<comment type="cofactor">
    <cofactor evidence="5">
        <name>Fe(2+)</name>
        <dbReference type="ChEBI" id="CHEBI:29033"/>
    </cofactor>
    <text evidence="5">Binds 1 Fe(2+) ion per subunit.</text>
</comment>
<organism evidence="6 7">
    <name type="scientific">Phaedon cochleariae</name>
    <name type="common">Mustard beetle</name>
    <dbReference type="NCBI Taxonomy" id="80249"/>
    <lineage>
        <taxon>Eukaryota</taxon>
        <taxon>Metazoa</taxon>
        <taxon>Ecdysozoa</taxon>
        <taxon>Arthropoda</taxon>
        <taxon>Hexapoda</taxon>
        <taxon>Insecta</taxon>
        <taxon>Pterygota</taxon>
        <taxon>Neoptera</taxon>
        <taxon>Endopterygota</taxon>
        <taxon>Coleoptera</taxon>
        <taxon>Polyphaga</taxon>
        <taxon>Cucujiformia</taxon>
        <taxon>Chrysomeloidea</taxon>
        <taxon>Chrysomelidae</taxon>
        <taxon>Chrysomelinae</taxon>
        <taxon>Chrysomelini</taxon>
        <taxon>Phaedon</taxon>
    </lineage>
</organism>
<reference evidence="6" key="2">
    <citation type="submission" date="2022-10" db="EMBL/GenBank/DDBJ databases">
        <authorList>
            <consortium name="ENA_rothamsted_submissions"/>
            <consortium name="culmorum"/>
            <person name="King R."/>
        </authorList>
    </citation>
    <scope>NUCLEOTIDE SEQUENCE</scope>
</reference>
<keyword evidence="2 5" id="KW-0479">Metal-binding</keyword>
<keyword evidence="7" id="KW-1185">Reference proteome</keyword>
<feature type="binding site" evidence="5">
    <location>
        <position position="306"/>
    </location>
    <ligand>
        <name>Fe cation</name>
        <dbReference type="ChEBI" id="CHEBI:24875"/>
        <note>catalytic</note>
    </ligand>
</feature>
<name>A0A9P0DLT6_PHACE</name>
<keyword evidence="4 5" id="KW-0408">Iron</keyword>
<evidence type="ECO:0008006" key="8">
    <source>
        <dbReference type="Google" id="ProtNLM"/>
    </source>
</evidence>
<dbReference type="GO" id="GO:0016121">
    <property type="term" value="P:carotene catabolic process"/>
    <property type="evidence" value="ECO:0007669"/>
    <property type="project" value="TreeGrafter"/>
</dbReference>
<dbReference type="GO" id="GO:0042574">
    <property type="term" value="P:retinal metabolic process"/>
    <property type="evidence" value="ECO:0007669"/>
    <property type="project" value="TreeGrafter"/>
</dbReference>
<dbReference type="EMBL" id="OU896710">
    <property type="protein sequence ID" value="CAH1163842.1"/>
    <property type="molecule type" value="Genomic_DNA"/>
</dbReference>
<dbReference type="AlphaFoldDB" id="A0A9P0DLT6"/>
<evidence type="ECO:0000313" key="7">
    <source>
        <dbReference type="Proteomes" id="UP001153737"/>
    </source>
</evidence>
<gene>
    <name evidence="6" type="ORF">PHAECO_LOCUS8039</name>
</gene>
<dbReference type="GO" id="GO:0003834">
    <property type="term" value="F:beta-carotene 15,15'-dioxygenase activity"/>
    <property type="evidence" value="ECO:0007669"/>
    <property type="project" value="TreeGrafter"/>
</dbReference>
<dbReference type="InterPro" id="IPR004294">
    <property type="entry name" value="Carotenoid_Oase"/>
</dbReference>
<evidence type="ECO:0000256" key="5">
    <source>
        <dbReference type="PIRSR" id="PIRSR604294-1"/>
    </source>
</evidence>
<accession>A0A9P0DLT6</accession>
<evidence type="ECO:0000256" key="2">
    <source>
        <dbReference type="ARBA" id="ARBA00022723"/>
    </source>
</evidence>
<evidence type="ECO:0000256" key="4">
    <source>
        <dbReference type="ARBA" id="ARBA00023004"/>
    </source>
</evidence>
<keyword evidence="3" id="KW-0560">Oxidoreductase</keyword>
<sequence length="325" mass="37143">MLTFNISKTSFLTFNCNLQEELQLGITENFFVIAEQPLCVSVMGLVGTKIKNEPLAGCFRWYHEEYTRICLLSRKTGKLTHVFYAEAFFYLHFINQYEDNGHVILDICIYRDPSMLDCMYVDTMKAMQQNPNYAKMFRGRPARFVLPLNTDPMKSYTGDNLVKLNGTKAKAFYLQNGDILVKPQKLCNLGCETPTINYEIHLGKPYRYFYAISSDVDADNPGTVIKVDTLSNTTKTWSEINCYPSEPIFVPRPNSRFEDDGVVLTAMVWGEDDTNHVGLLILDAVTFIELGRAEFRTPSPVPKCLHGWFLPQSQKEGKIENSEIK</sequence>
<dbReference type="PANTHER" id="PTHR10543:SF24">
    <property type="entry name" value="CAROTENOID ISOMEROOXYGENASE"/>
    <property type="match status" value="1"/>
</dbReference>
<evidence type="ECO:0000256" key="3">
    <source>
        <dbReference type="ARBA" id="ARBA00023002"/>
    </source>
</evidence>
<feature type="binding site" evidence="5">
    <location>
        <position position="92"/>
    </location>
    <ligand>
        <name>Fe cation</name>
        <dbReference type="ChEBI" id="CHEBI:24875"/>
        <note>catalytic</note>
    </ligand>
</feature>
<dbReference type="Proteomes" id="UP001153737">
    <property type="component" value="Chromosome 4"/>
</dbReference>
<evidence type="ECO:0000256" key="1">
    <source>
        <dbReference type="ARBA" id="ARBA00006787"/>
    </source>
</evidence>
<dbReference type="PANTHER" id="PTHR10543">
    <property type="entry name" value="BETA-CAROTENE DIOXYGENASE"/>
    <property type="match status" value="1"/>
</dbReference>
<dbReference type="OrthoDB" id="269227at2759"/>
<dbReference type="GO" id="GO:0046872">
    <property type="term" value="F:metal ion binding"/>
    <property type="evidence" value="ECO:0007669"/>
    <property type="project" value="UniProtKB-KW"/>
</dbReference>
<comment type="similarity">
    <text evidence="1">Belongs to the carotenoid oxygenase family.</text>
</comment>
<dbReference type="Pfam" id="PF03055">
    <property type="entry name" value="RPE65"/>
    <property type="match status" value="1"/>
</dbReference>
<dbReference type="GO" id="GO:0010436">
    <property type="term" value="F:carotenoid dioxygenase activity"/>
    <property type="evidence" value="ECO:0007669"/>
    <property type="project" value="TreeGrafter"/>
</dbReference>
<protein>
    <recommendedName>
        <fullName evidence="8">Carotenoid cleavage dioxygenase</fullName>
    </recommendedName>
</protein>
<proteinExistence type="inferred from homology"/>